<keyword evidence="6" id="KW-0862">Zinc</keyword>
<dbReference type="PROSITE" id="PS50162">
    <property type="entry name" value="RECA_2"/>
    <property type="match status" value="1"/>
</dbReference>
<evidence type="ECO:0000256" key="10">
    <source>
        <dbReference type="ARBA" id="ARBA00023204"/>
    </source>
</evidence>
<dbReference type="GO" id="GO:0140664">
    <property type="term" value="F:ATP-dependent DNA damage sensor activity"/>
    <property type="evidence" value="ECO:0007669"/>
    <property type="project" value="InterPro"/>
</dbReference>
<dbReference type="GO" id="GO:0016787">
    <property type="term" value="F:hydrolase activity"/>
    <property type="evidence" value="ECO:0007669"/>
    <property type="project" value="UniProtKB-KW"/>
</dbReference>
<evidence type="ECO:0000256" key="1">
    <source>
        <dbReference type="ARBA" id="ARBA00022723"/>
    </source>
</evidence>
<comment type="caution">
    <text evidence="12">The sequence shown here is derived from an EMBL/GenBank/DDBJ whole genome shotgun (WGS) entry which is preliminary data.</text>
</comment>
<dbReference type="InterPro" id="IPR041166">
    <property type="entry name" value="Rubredoxin_2"/>
</dbReference>
<dbReference type="Pfam" id="PF13541">
    <property type="entry name" value="ChlI"/>
    <property type="match status" value="1"/>
</dbReference>
<evidence type="ECO:0000313" key="13">
    <source>
        <dbReference type="Proteomes" id="UP000837675"/>
    </source>
</evidence>
<dbReference type="InterPro" id="IPR004504">
    <property type="entry name" value="DNA_repair_RadA"/>
</dbReference>
<dbReference type="PRINTS" id="PR01874">
    <property type="entry name" value="DNAREPAIRADA"/>
</dbReference>
<feature type="domain" description="RecA family profile 1" evidence="11">
    <location>
        <begin position="61"/>
        <end position="211"/>
    </location>
</feature>
<keyword evidence="7" id="KW-0067">ATP-binding</keyword>
<keyword evidence="1" id="KW-0479">Metal-binding</keyword>
<gene>
    <name evidence="12" type="ORF">MHYMCMPASI_00009</name>
</gene>
<organism evidence="12 13">
    <name type="scientific">Hyalomma marginatum</name>
    <dbReference type="NCBI Taxonomy" id="34627"/>
    <lineage>
        <taxon>Eukaryota</taxon>
        <taxon>Metazoa</taxon>
        <taxon>Ecdysozoa</taxon>
        <taxon>Arthropoda</taxon>
        <taxon>Chelicerata</taxon>
        <taxon>Arachnida</taxon>
        <taxon>Acari</taxon>
        <taxon>Parasitiformes</taxon>
        <taxon>Ixodida</taxon>
        <taxon>Ixodoidea</taxon>
        <taxon>Ixodidae</taxon>
        <taxon>Hyalomminae</taxon>
        <taxon>Hyalomma</taxon>
    </lineage>
</organism>
<dbReference type="HAMAP" id="MF_01498">
    <property type="entry name" value="RadA_bact"/>
    <property type="match status" value="1"/>
</dbReference>
<dbReference type="GO" id="GO:0003684">
    <property type="term" value="F:damaged DNA binding"/>
    <property type="evidence" value="ECO:0007669"/>
    <property type="project" value="InterPro"/>
</dbReference>
<evidence type="ECO:0000256" key="9">
    <source>
        <dbReference type="ARBA" id="ARBA00023125"/>
    </source>
</evidence>
<evidence type="ECO:0000256" key="4">
    <source>
        <dbReference type="ARBA" id="ARBA00022771"/>
    </source>
</evidence>
<evidence type="ECO:0000259" key="11">
    <source>
        <dbReference type="PROSITE" id="PS50162"/>
    </source>
</evidence>
<evidence type="ECO:0000313" key="12">
    <source>
        <dbReference type="EMBL" id="CAG7588549.1"/>
    </source>
</evidence>
<dbReference type="PANTHER" id="PTHR32472">
    <property type="entry name" value="DNA REPAIR PROTEIN RADA"/>
    <property type="match status" value="1"/>
</dbReference>
<keyword evidence="4" id="KW-0863">Zinc-finger</keyword>
<dbReference type="AlphaFoldDB" id="A0A8S4BV74"/>
<dbReference type="GO" id="GO:0005829">
    <property type="term" value="C:cytosol"/>
    <property type="evidence" value="ECO:0007669"/>
    <property type="project" value="TreeGrafter"/>
</dbReference>
<evidence type="ECO:0000256" key="2">
    <source>
        <dbReference type="ARBA" id="ARBA00022741"/>
    </source>
</evidence>
<dbReference type="SUPFAM" id="SSF52540">
    <property type="entry name" value="P-loop containing nucleoside triphosphate hydrolases"/>
    <property type="match status" value="1"/>
</dbReference>
<dbReference type="FunFam" id="3.40.50.300:FF:000050">
    <property type="entry name" value="DNA repair protein RadA"/>
    <property type="match status" value="1"/>
</dbReference>
<protein>
    <recommendedName>
        <fullName evidence="11">RecA family profile 1 domain-containing protein</fullName>
    </recommendedName>
</protein>
<dbReference type="NCBIfam" id="TIGR00416">
    <property type="entry name" value="sms"/>
    <property type="match status" value="1"/>
</dbReference>
<dbReference type="GO" id="GO:0005524">
    <property type="term" value="F:ATP binding"/>
    <property type="evidence" value="ECO:0007669"/>
    <property type="project" value="UniProtKB-KW"/>
</dbReference>
<dbReference type="InterPro" id="IPR003593">
    <property type="entry name" value="AAA+_ATPase"/>
</dbReference>
<dbReference type="Gene3D" id="3.40.50.300">
    <property type="entry name" value="P-loop containing nucleotide triphosphate hydrolases"/>
    <property type="match status" value="1"/>
</dbReference>
<dbReference type="Pfam" id="PF13481">
    <property type="entry name" value="AAA_25"/>
    <property type="match status" value="1"/>
</dbReference>
<dbReference type="InterPro" id="IPR027417">
    <property type="entry name" value="P-loop_NTPase"/>
</dbReference>
<proteinExistence type="inferred from homology"/>
<keyword evidence="3" id="KW-0227">DNA damage</keyword>
<dbReference type="InterPro" id="IPR014721">
    <property type="entry name" value="Ribsml_uS5_D2-typ_fold_subgr"/>
</dbReference>
<dbReference type="EMBL" id="CAJVAF010000004">
    <property type="protein sequence ID" value="CAG7588549.1"/>
    <property type="molecule type" value="Genomic_DNA"/>
</dbReference>
<evidence type="ECO:0000256" key="5">
    <source>
        <dbReference type="ARBA" id="ARBA00022801"/>
    </source>
</evidence>
<keyword evidence="13" id="KW-1185">Reference proteome</keyword>
<dbReference type="Pfam" id="PF18073">
    <property type="entry name" value="Zn_ribbon_LapB"/>
    <property type="match status" value="1"/>
</dbReference>
<dbReference type="Gene3D" id="3.30.230.10">
    <property type="match status" value="1"/>
</dbReference>
<keyword evidence="5" id="KW-0378">Hydrolase</keyword>
<evidence type="ECO:0000256" key="6">
    <source>
        <dbReference type="ARBA" id="ARBA00022833"/>
    </source>
</evidence>
<dbReference type="SUPFAM" id="SSF54211">
    <property type="entry name" value="Ribosomal protein S5 domain 2-like"/>
    <property type="match status" value="1"/>
</dbReference>
<accession>A0A8S4BV74</accession>
<dbReference type="InterPro" id="IPR020588">
    <property type="entry name" value="RecA_ATP-bd"/>
</dbReference>
<dbReference type="GO" id="GO:0008270">
    <property type="term" value="F:zinc ion binding"/>
    <property type="evidence" value="ECO:0007669"/>
    <property type="project" value="UniProtKB-KW"/>
</dbReference>
<dbReference type="Proteomes" id="UP000837675">
    <property type="component" value="Unassembled WGS sequence"/>
</dbReference>
<name>A0A8S4BV74_9ACAR</name>
<keyword evidence="9" id="KW-0238">DNA-binding</keyword>
<evidence type="ECO:0000256" key="8">
    <source>
        <dbReference type="ARBA" id="ARBA00023016"/>
    </source>
</evidence>
<dbReference type="PANTHER" id="PTHR32472:SF10">
    <property type="entry name" value="DNA REPAIR PROTEIN RADA-LIKE PROTEIN"/>
    <property type="match status" value="1"/>
</dbReference>
<dbReference type="SMART" id="SM00382">
    <property type="entry name" value="AAA"/>
    <property type="match status" value="1"/>
</dbReference>
<keyword evidence="2" id="KW-0547">Nucleotide-binding</keyword>
<keyword evidence="8" id="KW-0346">Stress response</keyword>
<keyword evidence="10" id="KW-0234">DNA repair</keyword>
<dbReference type="InterPro" id="IPR020568">
    <property type="entry name" value="Ribosomal_Su5_D2-typ_SF"/>
</dbReference>
<dbReference type="GO" id="GO:0000725">
    <property type="term" value="P:recombinational repair"/>
    <property type="evidence" value="ECO:0007669"/>
    <property type="project" value="TreeGrafter"/>
</dbReference>
<reference evidence="12" key="1">
    <citation type="submission" date="2021-06" db="EMBL/GenBank/DDBJ databases">
        <authorList>
            <person name="Nardi T."/>
            <person name="Nardi T."/>
        </authorList>
    </citation>
    <scope>NUCLEOTIDE SEQUENCE</scope>
</reference>
<evidence type="ECO:0000256" key="7">
    <source>
        <dbReference type="ARBA" id="ARBA00022840"/>
    </source>
</evidence>
<dbReference type="CDD" id="cd01121">
    <property type="entry name" value="RadA_SMS_N"/>
    <property type="match status" value="1"/>
</dbReference>
<evidence type="ECO:0000256" key="3">
    <source>
        <dbReference type="ARBA" id="ARBA00022763"/>
    </source>
</evidence>
<sequence>MKKKLTYFCQDCGAQCTKWLGRCEECGAWNSIVGEEVTVKKGNTLKLEGTIVSTLSSPITAVNRLDTGMNEFNRVLGGGMVKGSAVLIAGEPGIGKSTLLLQFAALISQNSRSCLYVSAEESIEQIQMRAARLVLSEANVLLISTSSLTDILDIAKKVDDVGVIIIDSIQTLRNDLIDSAPGTVTQVKSCAVEMIAHAKKSGTSLIIVGHVTKDGQIAGPKVLEHMVDTVIYFEGDNTQQFRIVRTIKNRYGPTNEIGIFEMSSLGLNEVKNPFAMFMPALGLETSGSCIFAGIEGTRPIMVEIQALVSQSFLATPRRSAAGWDVNRLAMMIAILGARYGLNLSDKEVYLNVVGGMKITEPAADLAVIAALISAASNIVIPREMVFFGEVGLSGEVRQVIQYESRLNEAIKLGIEKAVMPSERKVLTCNINRSWIKHILELKKVINNRGDHKNGPVKGY</sequence>